<dbReference type="Proteomes" id="UP000192247">
    <property type="component" value="Unassembled WGS sequence"/>
</dbReference>
<dbReference type="InterPro" id="IPR008554">
    <property type="entry name" value="Glutaredoxin-like"/>
</dbReference>
<gene>
    <name evidence="2" type="ORF">BIW11_05733</name>
</gene>
<organism evidence="2 3">
    <name type="scientific">Tropilaelaps mercedesae</name>
    <dbReference type="NCBI Taxonomy" id="418985"/>
    <lineage>
        <taxon>Eukaryota</taxon>
        <taxon>Metazoa</taxon>
        <taxon>Ecdysozoa</taxon>
        <taxon>Arthropoda</taxon>
        <taxon>Chelicerata</taxon>
        <taxon>Arachnida</taxon>
        <taxon>Acari</taxon>
        <taxon>Parasitiformes</taxon>
        <taxon>Mesostigmata</taxon>
        <taxon>Gamasina</taxon>
        <taxon>Dermanyssoidea</taxon>
        <taxon>Laelapidae</taxon>
        <taxon>Tropilaelaps</taxon>
    </lineage>
</organism>
<evidence type="ECO:0000256" key="1">
    <source>
        <dbReference type="RuleBase" id="RU363082"/>
    </source>
</evidence>
<dbReference type="PANTHER" id="PTHR33558:SF1">
    <property type="entry name" value="GLUTAREDOXIN-LIKE PROTEIN C5ORF63 HOMOLOG"/>
    <property type="match status" value="1"/>
</dbReference>
<dbReference type="InterPro" id="IPR052565">
    <property type="entry name" value="Glutaredoxin-like_YDR286C"/>
</dbReference>
<dbReference type="STRING" id="418985.A0A1V9Y162"/>
<keyword evidence="3" id="KW-1185">Reference proteome</keyword>
<dbReference type="AlphaFoldDB" id="A0A1V9Y162"/>
<dbReference type="SUPFAM" id="SSF52833">
    <property type="entry name" value="Thioredoxin-like"/>
    <property type="match status" value="1"/>
</dbReference>
<dbReference type="PANTHER" id="PTHR33558">
    <property type="entry name" value="GLUTAREDOXIN-LIKE PROTEIN C5ORF63 HOMOLOG"/>
    <property type="match status" value="1"/>
</dbReference>
<dbReference type="Gene3D" id="3.40.30.10">
    <property type="entry name" value="Glutaredoxin"/>
    <property type="match status" value="1"/>
</dbReference>
<comment type="similarity">
    <text evidence="1">Belongs to the glutaredoxin family.</text>
</comment>
<name>A0A1V9Y162_9ACAR</name>
<reference evidence="2 3" key="1">
    <citation type="journal article" date="2017" name="Gigascience">
        <title>Draft genome of the honey bee ectoparasitic mite, Tropilaelaps mercedesae, is shaped by the parasitic life history.</title>
        <authorList>
            <person name="Dong X."/>
            <person name="Armstrong S.D."/>
            <person name="Xia D."/>
            <person name="Makepeace B.L."/>
            <person name="Darby A.C."/>
            <person name="Kadowaki T."/>
        </authorList>
    </citation>
    <scope>NUCLEOTIDE SEQUENCE [LARGE SCALE GENOMIC DNA]</scope>
    <source>
        <strain evidence="2">Wuxi-XJTLU</strain>
    </source>
</reference>
<proteinExistence type="inferred from homology"/>
<evidence type="ECO:0000313" key="3">
    <source>
        <dbReference type="Proteomes" id="UP000192247"/>
    </source>
</evidence>
<keyword evidence="1" id="KW-0813">Transport</keyword>
<dbReference type="InParanoid" id="A0A1V9Y162"/>
<dbReference type="EMBL" id="MNPL01001112">
    <property type="protein sequence ID" value="OQR79440.1"/>
    <property type="molecule type" value="Genomic_DNA"/>
</dbReference>
<dbReference type="Pfam" id="PF05768">
    <property type="entry name" value="Glrx-like"/>
    <property type="match status" value="1"/>
</dbReference>
<dbReference type="InterPro" id="IPR036249">
    <property type="entry name" value="Thioredoxin-like_sf"/>
</dbReference>
<evidence type="ECO:0000313" key="2">
    <source>
        <dbReference type="EMBL" id="OQR79440.1"/>
    </source>
</evidence>
<protein>
    <recommendedName>
        <fullName evidence="1">Glutaredoxin-like protein</fullName>
    </recommendedName>
</protein>
<keyword evidence="1" id="KW-0249">Electron transport</keyword>
<dbReference type="OrthoDB" id="429967at2759"/>
<comment type="caution">
    <text evidence="2">The sequence shown here is derived from an EMBL/GenBank/DDBJ whole genome shotgun (WGS) entry which is preliminary data.</text>
</comment>
<sequence>MLFPCHQALPFFDRGNIGDGINHNISKKPILTLFTKKICPLCEEAKLELKDLLPRVEFKTVDIEKDPQLYSKYKYDIPVFHLNGKLIFKHRANRKILEEELCKLASSTPPSSFK</sequence>
<accession>A0A1V9Y162</accession>